<evidence type="ECO:0000256" key="18">
    <source>
        <dbReference type="ARBA" id="ARBA00044912"/>
    </source>
</evidence>
<gene>
    <name evidence="27" type="ORF">SAMN05660493_02426</name>
</gene>
<feature type="transmembrane region" description="Helical" evidence="25">
    <location>
        <begin position="84"/>
        <end position="105"/>
    </location>
</feature>
<dbReference type="Pfam" id="PF07690">
    <property type="entry name" value="MFS_1"/>
    <property type="match status" value="1"/>
</dbReference>
<dbReference type="EMBL" id="FTPU01000029">
    <property type="protein sequence ID" value="SIT97700.1"/>
    <property type="molecule type" value="Genomic_DNA"/>
</dbReference>
<comment type="catalytic activity">
    <reaction evidence="14">
        <text>L-aspartyl-L-lysine(out) = L-aspartyl-L-lysine(in)</text>
        <dbReference type="Rhea" id="RHEA:79411"/>
        <dbReference type="ChEBI" id="CHEBI:229953"/>
    </reaction>
</comment>
<evidence type="ECO:0000256" key="17">
    <source>
        <dbReference type="ARBA" id="ARBA00044903"/>
    </source>
</evidence>
<evidence type="ECO:0000256" key="11">
    <source>
        <dbReference type="ARBA" id="ARBA00044884"/>
    </source>
</evidence>
<dbReference type="InterPro" id="IPR036259">
    <property type="entry name" value="MFS_trans_sf"/>
</dbReference>
<reference evidence="28" key="1">
    <citation type="submission" date="2016-10" db="EMBL/GenBank/DDBJ databases">
        <authorList>
            <person name="Varghese N."/>
            <person name="Submissions S."/>
        </authorList>
    </citation>
    <scope>NUCLEOTIDE SEQUENCE [LARGE SCALE GENOMIC DNA]</scope>
    <source>
        <strain evidence="28">DSM 19482</strain>
    </source>
</reference>
<keyword evidence="3" id="KW-0813">Transport</keyword>
<feature type="transmembrane region" description="Helical" evidence="25">
    <location>
        <begin position="51"/>
        <end position="75"/>
    </location>
</feature>
<comment type="similarity">
    <text evidence="2">Belongs to the major facilitator superfamily.</text>
</comment>
<comment type="catalytic activity">
    <reaction evidence="16">
        <text>L-lysyl-L-lysine(out) = L-lysyl-L-lysine(in)</text>
        <dbReference type="Rhea" id="RHEA:79403"/>
        <dbReference type="ChEBI" id="CHEBI:229956"/>
    </reaction>
</comment>
<name>A0A1U7Q096_9FLAO</name>
<evidence type="ECO:0000256" key="16">
    <source>
        <dbReference type="ARBA" id="ARBA00044900"/>
    </source>
</evidence>
<feature type="transmembrane region" description="Helical" evidence="25">
    <location>
        <begin position="381"/>
        <end position="403"/>
    </location>
</feature>
<sequence length="410" mass="44074">MTSNKQLNFLKSPFFIPWILALLFYALEYGVRSSPSVMIPQLTGNFNLGTTEVSAIISAYYITYSVGSLAAGLLLDRIGAKHPLAIGIIFLALGCVLFISSNYFLGYTGRLLQGLGSAIAFPASVFLAVKAFSGKNLATAIGVTQTLGMLGGSAGQKLSNSYLTSGNSYNSLWIIFGVSSLVLGVLAFVFTPKTNTDEFTEVRKQPLLANYKIVFSNWQSWLCGFASGLLFAPTTIFAMIWGVDFLEQARHLSHGQATVACALVPIGWAIGCPLFGWLADKFEKRIPVLAGGAVVMILCLLQLAFLPHLMGPGMSLFFMGVGSGAAMLPYSTIKEVNPDKVKGSATGAINFLVFGVTSLLSPVFTHLFASKLDMAVNKNAIFQQSCFFFIIAIGIAIFLCTFLRETGKEK</sequence>
<feature type="transmembrane region" description="Helical" evidence="25">
    <location>
        <begin position="172"/>
        <end position="190"/>
    </location>
</feature>
<comment type="catalytic activity">
    <reaction evidence="18">
        <text>L-histidyl-L-alpha-amino acid(out) = L-histidyl-L-alpha-amino acid(in)</text>
        <dbReference type="Rhea" id="RHEA:79379"/>
        <dbReference type="ChEBI" id="CHEBI:229964"/>
    </reaction>
</comment>
<comment type="catalytic activity">
    <reaction evidence="20">
        <text>L-lysyl-glycine(out) = L-lysyl-glycine(in)</text>
        <dbReference type="Rhea" id="RHEA:79407"/>
        <dbReference type="ChEBI" id="CHEBI:191202"/>
    </reaction>
</comment>
<comment type="catalytic activity">
    <reaction evidence="8">
        <text>L-lysyl-L-alanine(out) = L-lysyl-L-alanine(in)</text>
        <dbReference type="Rhea" id="RHEA:79399"/>
        <dbReference type="ChEBI" id="CHEBI:229954"/>
    </reaction>
</comment>
<evidence type="ECO:0000256" key="13">
    <source>
        <dbReference type="ARBA" id="ARBA00044893"/>
    </source>
</evidence>
<dbReference type="GO" id="GO:0022857">
    <property type="term" value="F:transmembrane transporter activity"/>
    <property type="evidence" value="ECO:0007669"/>
    <property type="project" value="InterPro"/>
</dbReference>
<evidence type="ECO:0000256" key="2">
    <source>
        <dbReference type="ARBA" id="ARBA00008335"/>
    </source>
</evidence>
<comment type="catalytic activity">
    <reaction evidence="9">
        <text>L-histidyl-glycine(out) = L-histidyl-glycine(in)</text>
        <dbReference type="Rhea" id="RHEA:79395"/>
        <dbReference type="ChEBI" id="CHEBI:229957"/>
    </reaction>
</comment>
<feature type="transmembrane region" description="Helical" evidence="25">
    <location>
        <begin position="12"/>
        <end position="31"/>
    </location>
</feature>
<feature type="domain" description="Major facilitator superfamily (MFS) profile" evidence="26">
    <location>
        <begin position="14"/>
        <end position="409"/>
    </location>
</feature>
<evidence type="ECO:0000256" key="10">
    <source>
        <dbReference type="ARBA" id="ARBA00044881"/>
    </source>
</evidence>
<evidence type="ECO:0000256" key="19">
    <source>
        <dbReference type="ARBA" id="ARBA00044919"/>
    </source>
</evidence>
<feature type="transmembrane region" description="Helical" evidence="25">
    <location>
        <begin position="286"/>
        <end position="306"/>
    </location>
</feature>
<evidence type="ECO:0000256" key="23">
    <source>
        <dbReference type="ARBA" id="ARBA00045709"/>
    </source>
</evidence>
<dbReference type="PANTHER" id="PTHR23512:SF3">
    <property type="entry name" value="MAJOR FACILITATOR SUPERFAMILY DOMAIN-CONTAINING PROTEIN 1"/>
    <property type="match status" value="1"/>
</dbReference>
<evidence type="ECO:0000256" key="6">
    <source>
        <dbReference type="ARBA" id="ARBA00023136"/>
    </source>
</evidence>
<evidence type="ECO:0000256" key="12">
    <source>
        <dbReference type="ARBA" id="ARBA00044891"/>
    </source>
</evidence>
<dbReference type="RefSeq" id="WP_076783841.1">
    <property type="nucleotide sequence ID" value="NZ_FTPU01000029.1"/>
</dbReference>
<feature type="transmembrane region" description="Helical" evidence="25">
    <location>
        <begin position="255"/>
        <end position="279"/>
    </location>
</feature>
<comment type="catalytic activity">
    <reaction evidence="19">
        <text>L-alanyl-L-lysine(out) = L-alanyl-L-lysine(in)</text>
        <dbReference type="Rhea" id="RHEA:79415"/>
        <dbReference type="ChEBI" id="CHEBI:192470"/>
    </reaction>
</comment>
<feature type="transmembrane region" description="Helical" evidence="25">
    <location>
        <begin position="345"/>
        <end position="369"/>
    </location>
</feature>
<dbReference type="CDD" id="cd06174">
    <property type="entry name" value="MFS"/>
    <property type="match status" value="1"/>
</dbReference>
<dbReference type="InterPro" id="IPR020846">
    <property type="entry name" value="MFS_dom"/>
</dbReference>
<evidence type="ECO:0000313" key="27">
    <source>
        <dbReference type="EMBL" id="SIT97700.1"/>
    </source>
</evidence>
<dbReference type="SUPFAM" id="SSF103473">
    <property type="entry name" value="MFS general substrate transporter"/>
    <property type="match status" value="1"/>
</dbReference>
<dbReference type="Gene3D" id="1.20.1250.20">
    <property type="entry name" value="MFS general substrate transporter like domains"/>
    <property type="match status" value="2"/>
</dbReference>
<evidence type="ECO:0000256" key="1">
    <source>
        <dbReference type="ARBA" id="ARBA00004155"/>
    </source>
</evidence>
<dbReference type="Proteomes" id="UP000187261">
    <property type="component" value="Unassembled WGS sequence"/>
</dbReference>
<evidence type="ECO:0000256" key="15">
    <source>
        <dbReference type="ARBA" id="ARBA00044899"/>
    </source>
</evidence>
<protein>
    <recommendedName>
        <fullName evidence="21">Lysosomal dipeptide transporter MFSD1</fullName>
    </recommendedName>
    <alternativeName>
        <fullName evidence="22">Major facilitator superfamily domain-containing protein 1</fullName>
    </alternativeName>
</protein>
<comment type="catalytic activity">
    <reaction evidence="13">
        <text>L-alpha-aminoacyl-L-lysine(out) = L-alpha-aminoacyl-L-lysine(in)</text>
        <dbReference type="Rhea" id="RHEA:79383"/>
        <dbReference type="ChEBI" id="CHEBI:229966"/>
    </reaction>
</comment>
<dbReference type="InterPro" id="IPR052187">
    <property type="entry name" value="MFSD1"/>
</dbReference>
<evidence type="ECO:0000256" key="9">
    <source>
        <dbReference type="ARBA" id="ARBA00044878"/>
    </source>
</evidence>
<feature type="transmembrane region" description="Helical" evidence="25">
    <location>
        <begin position="312"/>
        <end position="333"/>
    </location>
</feature>
<comment type="catalytic activity">
    <reaction evidence="10">
        <text>L-alpha-aminoacyl-L-arginine(out) = L-alpha-aminoacyl-L-arginine(in)</text>
        <dbReference type="Rhea" id="RHEA:79367"/>
        <dbReference type="ChEBI" id="CHEBI:229968"/>
    </reaction>
</comment>
<keyword evidence="5 25" id="KW-1133">Transmembrane helix</keyword>
<evidence type="ECO:0000256" key="7">
    <source>
        <dbReference type="ARBA" id="ARBA00023228"/>
    </source>
</evidence>
<evidence type="ECO:0000256" key="3">
    <source>
        <dbReference type="ARBA" id="ARBA00022448"/>
    </source>
</evidence>
<evidence type="ECO:0000256" key="24">
    <source>
        <dbReference type="ARBA" id="ARBA00046376"/>
    </source>
</evidence>
<proteinExistence type="inferred from homology"/>
<dbReference type="PANTHER" id="PTHR23512">
    <property type="entry name" value="MAJOR FACILITATOR SUPERFAMILY DOMAIN-CONTAINING PROTEIN 1"/>
    <property type="match status" value="1"/>
</dbReference>
<evidence type="ECO:0000256" key="25">
    <source>
        <dbReference type="SAM" id="Phobius"/>
    </source>
</evidence>
<comment type="function">
    <text evidence="23">Lysosomal dipeptide uniporter that selectively exports lysine, arginine or histidine-containing dipeptides with a net positive charge from the lysosome lumen into the cytosol. Could play a role in a specific type of protein O-glycosylation indirectly regulating macrophages migration and tissue invasion. Also essential for liver homeostasis.</text>
</comment>
<dbReference type="GO" id="GO:0005765">
    <property type="term" value="C:lysosomal membrane"/>
    <property type="evidence" value="ECO:0007669"/>
    <property type="project" value="UniProtKB-SubCell"/>
</dbReference>
<keyword evidence="7" id="KW-0458">Lysosome</keyword>
<keyword evidence="28" id="KW-1185">Reference proteome</keyword>
<evidence type="ECO:0000256" key="21">
    <source>
        <dbReference type="ARBA" id="ARBA00044985"/>
    </source>
</evidence>
<evidence type="ECO:0000256" key="5">
    <source>
        <dbReference type="ARBA" id="ARBA00022989"/>
    </source>
</evidence>
<comment type="subunit">
    <text evidence="24">Homodimer. Interacts with lysosomal protein GLMP (via lumenal domain); the interaction starts while both proteins are still in the endoplasmic reticulum and is required for stabilization of MFSD1 in lysosomes but has no direct effect on its targeting to lysosomes or transporter activity.</text>
</comment>
<evidence type="ECO:0000259" key="26">
    <source>
        <dbReference type="PROSITE" id="PS50850"/>
    </source>
</evidence>
<comment type="catalytic activity">
    <reaction evidence="17">
        <text>L-arginyl-glycine(out) = L-arginyl-glycine(in)</text>
        <dbReference type="Rhea" id="RHEA:79391"/>
        <dbReference type="ChEBI" id="CHEBI:229955"/>
    </reaction>
</comment>
<evidence type="ECO:0000256" key="4">
    <source>
        <dbReference type="ARBA" id="ARBA00022692"/>
    </source>
</evidence>
<dbReference type="AlphaFoldDB" id="A0A1U7Q096"/>
<dbReference type="OrthoDB" id="5620971at2"/>
<comment type="catalytic activity">
    <reaction evidence="12">
        <text>L-lysyl-L-alpha-amino acid(out) = L-lysyl-L-alpha-amino acid(in)</text>
        <dbReference type="Rhea" id="RHEA:79387"/>
        <dbReference type="ChEBI" id="CHEBI:229965"/>
    </reaction>
</comment>
<keyword evidence="6 25" id="KW-0472">Membrane</keyword>
<feature type="transmembrane region" description="Helical" evidence="25">
    <location>
        <begin position="221"/>
        <end position="243"/>
    </location>
</feature>
<comment type="catalytic activity">
    <reaction evidence="15">
        <text>L-arginyl-L-alpha-amino acid(out) = L-arginyl-L-alpha-amino acid(in)</text>
        <dbReference type="Rhea" id="RHEA:79371"/>
        <dbReference type="ChEBI" id="CHEBI:84315"/>
    </reaction>
</comment>
<evidence type="ECO:0000256" key="22">
    <source>
        <dbReference type="ARBA" id="ARBA00045018"/>
    </source>
</evidence>
<accession>A0A1U7Q096</accession>
<comment type="catalytic activity">
    <reaction evidence="11">
        <text>L-alpha-aminoacyl-L-histidine(out) = L-alpha-aminoacyl-L-histidine(in)</text>
        <dbReference type="Rhea" id="RHEA:79375"/>
        <dbReference type="ChEBI" id="CHEBI:229967"/>
    </reaction>
</comment>
<evidence type="ECO:0000256" key="8">
    <source>
        <dbReference type="ARBA" id="ARBA00044876"/>
    </source>
</evidence>
<comment type="subcellular location">
    <subcellularLocation>
        <location evidence="1">Lysosome membrane</location>
        <topology evidence="1">Multi-pass membrane protein</topology>
    </subcellularLocation>
</comment>
<dbReference type="STRING" id="1121284.SAMN05660493_02426"/>
<dbReference type="PROSITE" id="PS50850">
    <property type="entry name" value="MFS"/>
    <property type="match status" value="1"/>
</dbReference>
<keyword evidence="4 25" id="KW-0812">Transmembrane</keyword>
<evidence type="ECO:0000256" key="14">
    <source>
        <dbReference type="ARBA" id="ARBA00044898"/>
    </source>
</evidence>
<organism evidence="27 28">
    <name type="scientific">Epilithonimonas bovis DSM 19482</name>
    <dbReference type="NCBI Taxonomy" id="1121284"/>
    <lineage>
        <taxon>Bacteria</taxon>
        <taxon>Pseudomonadati</taxon>
        <taxon>Bacteroidota</taxon>
        <taxon>Flavobacteriia</taxon>
        <taxon>Flavobacteriales</taxon>
        <taxon>Weeksellaceae</taxon>
        <taxon>Chryseobacterium group</taxon>
        <taxon>Epilithonimonas</taxon>
    </lineage>
</organism>
<evidence type="ECO:0000313" key="28">
    <source>
        <dbReference type="Proteomes" id="UP000187261"/>
    </source>
</evidence>
<dbReference type="InterPro" id="IPR011701">
    <property type="entry name" value="MFS"/>
</dbReference>
<evidence type="ECO:0000256" key="20">
    <source>
        <dbReference type="ARBA" id="ARBA00044924"/>
    </source>
</evidence>